<keyword evidence="3" id="KW-1185">Reference proteome</keyword>
<dbReference type="EMBL" id="ADLN01000128">
    <property type="protein sequence ID" value="EHI56858.1"/>
    <property type="molecule type" value="Genomic_DNA"/>
</dbReference>
<protein>
    <submittedName>
        <fullName evidence="2">Uncharacterized protein</fullName>
    </submittedName>
</protein>
<accession>G5INI4</accession>
<proteinExistence type="predicted"/>
<keyword evidence="1" id="KW-0472">Membrane</keyword>
<evidence type="ECO:0000313" key="2">
    <source>
        <dbReference type="EMBL" id="EHI56858.1"/>
    </source>
</evidence>
<dbReference type="HOGENOM" id="CLU_1608606_0_0_9"/>
<gene>
    <name evidence="2" type="ORF">HMPREF9473_05062</name>
</gene>
<dbReference type="AlphaFoldDB" id="G5INI4"/>
<dbReference type="RefSeq" id="WP_006783050.1">
    <property type="nucleotide sequence ID" value="NZ_CP040506.1"/>
</dbReference>
<reference evidence="2 3" key="1">
    <citation type="submission" date="2011-08" db="EMBL/GenBank/DDBJ databases">
        <title>The Genome Sequence of Clostridium hathewayi WAL-18680.</title>
        <authorList>
            <consortium name="The Broad Institute Genome Sequencing Platform"/>
            <person name="Earl A."/>
            <person name="Ward D."/>
            <person name="Feldgarden M."/>
            <person name="Gevers D."/>
            <person name="Finegold S.M."/>
            <person name="Summanen P.H."/>
            <person name="Molitoris D.R."/>
            <person name="Song M."/>
            <person name="Daigneault M."/>
            <person name="Allen-Vercoe E."/>
            <person name="Young S.K."/>
            <person name="Zeng Q."/>
            <person name="Gargeya S."/>
            <person name="Fitzgerald M."/>
            <person name="Haas B."/>
            <person name="Abouelleil A."/>
            <person name="Alvarado L."/>
            <person name="Arachchi H.M."/>
            <person name="Berlin A."/>
            <person name="Brown A."/>
            <person name="Chapman S.B."/>
            <person name="Chen Z."/>
            <person name="Dunbar C."/>
            <person name="Freedman E."/>
            <person name="Gearin G."/>
            <person name="Gellesch M."/>
            <person name="Goldberg J."/>
            <person name="Griggs A."/>
            <person name="Gujja S."/>
            <person name="Heiman D."/>
            <person name="Howarth C."/>
            <person name="Larson L."/>
            <person name="Lui A."/>
            <person name="MacDonald P.J.P."/>
            <person name="Montmayeur A."/>
            <person name="Murphy C."/>
            <person name="Neiman D."/>
            <person name="Pearson M."/>
            <person name="Priest M."/>
            <person name="Roberts A."/>
            <person name="Saif S."/>
            <person name="Shea T."/>
            <person name="Shenoy N."/>
            <person name="Sisk P."/>
            <person name="Stolte C."/>
            <person name="Sykes S."/>
            <person name="Wortman J."/>
            <person name="Nusbaum C."/>
            <person name="Birren B."/>
        </authorList>
    </citation>
    <scope>NUCLEOTIDE SEQUENCE [LARGE SCALE GENOMIC DNA]</scope>
    <source>
        <strain evidence="2 3">WAL-18680</strain>
    </source>
</reference>
<evidence type="ECO:0000313" key="3">
    <source>
        <dbReference type="Proteomes" id="UP000005384"/>
    </source>
</evidence>
<keyword evidence="1" id="KW-1133">Transmembrane helix</keyword>
<dbReference type="PATRIC" id="fig|742737.3.peg.5055"/>
<organism evidence="2 3">
    <name type="scientific">Hungatella hathewayi WAL-18680</name>
    <dbReference type="NCBI Taxonomy" id="742737"/>
    <lineage>
        <taxon>Bacteria</taxon>
        <taxon>Bacillati</taxon>
        <taxon>Bacillota</taxon>
        <taxon>Clostridia</taxon>
        <taxon>Lachnospirales</taxon>
        <taxon>Lachnospiraceae</taxon>
        <taxon>Hungatella</taxon>
    </lineage>
</organism>
<keyword evidence="1" id="KW-0812">Transmembrane</keyword>
<evidence type="ECO:0000256" key="1">
    <source>
        <dbReference type="SAM" id="Phobius"/>
    </source>
</evidence>
<dbReference type="Proteomes" id="UP000005384">
    <property type="component" value="Unassembled WGS sequence"/>
</dbReference>
<feature type="transmembrane region" description="Helical" evidence="1">
    <location>
        <begin position="6"/>
        <end position="29"/>
    </location>
</feature>
<name>G5INI4_9FIRM</name>
<sequence>MVEQMNIWNIWAFAGLIIIMAFPLIISIVTSFRHRKWQKQQNLQRAAWEEDQKRQQEEKTKQMLELKQRMMAQFKSSGWLNRVADTICQEKRPANRIELWENQLILETEESCEFYPLDMFGLEQPLSKMETYYANMALFDVIRTRTACYYYLEDNGLHCEIIRIR</sequence>
<comment type="caution">
    <text evidence="2">The sequence shown here is derived from an EMBL/GenBank/DDBJ whole genome shotgun (WGS) entry which is preliminary data.</text>
</comment>